<evidence type="ECO:0000256" key="1">
    <source>
        <dbReference type="SAM" id="MobiDB-lite"/>
    </source>
</evidence>
<reference evidence="2 3" key="1">
    <citation type="submission" date="2020-09" db="EMBL/GenBank/DDBJ databases">
        <title>De no assembly of potato wild relative species, Solanum commersonii.</title>
        <authorList>
            <person name="Cho K."/>
        </authorList>
    </citation>
    <scope>NUCLEOTIDE SEQUENCE [LARGE SCALE GENOMIC DNA]</scope>
    <source>
        <strain evidence="2">LZ3.2</strain>
        <tissue evidence="2">Leaf</tissue>
    </source>
</reference>
<gene>
    <name evidence="2" type="ORF">H5410_004456</name>
</gene>
<proteinExistence type="predicted"/>
<feature type="compositionally biased region" description="Basic and acidic residues" evidence="1">
    <location>
        <begin position="89"/>
        <end position="98"/>
    </location>
</feature>
<accession>A0A9J6B808</accession>
<keyword evidence="3" id="KW-1185">Reference proteome</keyword>
<feature type="region of interest" description="Disordered" evidence="1">
    <location>
        <begin position="1"/>
        <end position="22"/>
    </location>
</feature>
<feature type="compositionally biased region" description="Basic residues" evidence="1">
    <location>
        <begin position="1"/>
        <end position="10"/>
    </location>
</feature>
<feature type="region of interest" description="Disordered" evidence="1">
    <location>
        <begin position="89"/>
        <end position="131"/>
    </location>
</feature>
<dbReference type="AlphaFoldDB" id="A0A9J6B808"/>
<comment type="caution">
    <text evidence="2">The sequence shown here is derived from an EMBL/GenBank/DDBJ whole genome shotgun (WGS) entry which is preliminary data.</text>
</comment>
<dbReference type="EMBL" id="JACXVP010000001">
    <property type="protein sequence ID" value="KAG5632739.1"/>
    <property type="molecule type" value="Genomic_DNA"/>
</dbReference>
<sequence>MTTSKKRHRDQPKSKSIEAKSDFKTRFQQKDEARELQDVLLFYFTYKIKRIKIGIEAIGKMNSTWKERGIPLRDDISSIHHKLDMKDVYHPKKEEHQVGARGQQQTLGERRAEKEERKRKKGEKDSLFRKP</sequence>
<feature type="compositionally biased region" description="Basic and acidic residues" evidence="1">
    <location>
        <begin position="11"/>
        <end position="22"/>
    </location>
</feature>
<name>A0A9J6B808_SOLCO</name>
<dbReference type="Proteomes" id="UP000824120">
    <property type="component" value="Chromosome 1"/>
</dbReference>
<evidence type="ECO:0000313" key="2">
    <source>
        <dbReference type="EMBL" id="KAG5632739.1"/>
    </source>
</evidence>
<feature type="compositionally biased region" description="Basic and acidic residues" evidence="1">
    <location>
        <begin position="108"/>
        <end position="131"/>
    </location>
</feature>
<organism evidence="2 3">
    <name type="scientific">Solanum commersonii</name>
    <name type="common">Commerson's wild potato</name>
    <name type="synonym">Commerson's nightshade</name>
    <dbReference type="NCBI Taxonomy" id="4109"/>
    <lineage>
        <taxon>Eukaryota</taxon>
        <taxon>Viridiplantae</taxon>
        <taxon>Streptophyta</taxon>
        <taxon>Embryophyta</taxon>
        <taxon>Tracheophyta</taxon>
        <taxon>Spermatophyta</taxon>
        <taxon>Magnoliopsida</taxon>
        <taxon>eudicotyledons</taxon>
        <taxon>Gunneridae</taxon>
        <taxon>Pentapetalae</taxon>
        <taxon>asterids</taxon>
        <taxon>lamiids</taxon>
        <taxon>Solanales</taxon>
        <taxon>Solanaceae</taxon>
        <taxon>Solanoideae</taxon>
        <taxon>Solaneae</taxon>
        <taxon>Solanum</taxon>
    </lineage>
</organism>
<evidence type="ECO:0000313" key="3">
    <source>
        <dbReference type="Proteomes" id="UP000824120"/>
    </source>
</evidence>
<protein>
    <submittedName>
        <fullName evidence="2">Uncharacterized protein</fullName>
    </submittedName>
</protein>